<evidence type="ECO:0000256" key="12">
    <source>
        <dbReference type="PROSITE-ProRule" id="PRU01360"/>
    </source>
</evidence>
<comment type="caution">
    <text evidence="18">The sequence shown here is derived from an EMBL/GenBank/DDBJ whole genome shotgun (WGS) entry which is preliminary data.</text>
</comment>
<feature type="short sequence motif" description="TonB box" evidence="13">
    <location>
        <begin position="56"/>
        <end position="62"/>
    </location>
</feature>
<keyword evidence="10 12" id="KW-0472">Membrane</keyword>
<feature type="domain" description="TonB-dependent receptor-like beta-barrel" evidence="16">
    <location>
        <begin position="237"/>
        <end position="695"/>
    </location>
</feature>
<keyword evidence="7" id="KW-0408">Iron</keyword>
<dbReference type="AlphaFoldDB" id="A0AA37T0X2"/>
<feature type="signal peptide" evidence="15">
    <location>
        <begin position="1"/>
        <end position="24"/>
    </location>
</feature>
<evidence type="ECO:0000256" key="8">
    <source>
        <dbReference type="ARBA" id="ARBA00023065"/>
    </source>
</evidence>
<evidence type="ECO:0000256" key="10">
    <source>
        <dbReference type="ARBA" id="ARBA00023136"/>
    </source>
</evidence>
<dbReference type="Pfam" id="PF00593">
    <property type="entry name" value="TonB_dep_Rec_b-barrel"/>
    <property type="match status" value="1"/>
</dbReference>
<comment type="subcellular location">
    <subcellularLocation>
        <location evidence="1 12">Cell outer membrane</location>
        <topology evidence="1 12">Multi-pass membrane protein</topology>
    </subcellularLocation>
</comment>
<dbReference type="Pfam" id="PF07715">
    <property type="entry name" value="Plug"/>
    <property type="match status" value="1"/>
</dbReference>
<dbReference type="CDD" id="cd01347">
    <property type="entry name" value="ligand_gated_channel"/>
    <property type="match status" value="1"/>
</dbReference>
<protein>
    <submittedName>
        <fullName evidence="18">TonB-dependent receptor</fullName>
    </submittedName>
</protein>
<keyword evidence="2 12" id="KW-0813">Transport</keyword>
<evidence type="ECO:0000256" key="7">
    <source>
        <dbReference type="ARBA" id="ARBA00023004"/>
    </source>
</evidence>
<keyword evidence="11 12" id="KW-0998">Cell outer membrane</keyword>
<dbReference type="PROSITE" id="PS00430">
    <property type="entry name" value="TONB_DEPENDENT_REC_1"/>
    <property type="match status" value="1"/>
</dbReference>
<feature type="chain" id="PRO_5041309523" evidence="15">
    <location>
        <begin position="25"/>
        <end position="731"/>
    </location>
</feature>
<dbReference type="PROSITE" id="PS52016">
    <property type="entry name" value="TONB_DEPENDENT_REC_3"/>
    <property type="match status" value="1"/>
</dbReference>
<dbReference type="PANTHER" id="PTHR32552:SF68">
    <property type="entry name" value="FERRICHROME OUTER MEMBRANE TRANSPORTER_PHAGE RECEPTOR"/>
    <property type="match status" value="1"/>
</dbReference>
<evidence type="ECO:0000256" key="9">
    <source>
        <dbReference type="ARBA" id="ARBA00023077"/>
    </source>
</evidence>
<keyword evidence="3 12" id="KW-1134">Transmembrane beta strand</keyword>
<dbReference type="InterPro" id="IPR037066">
    <property type="entry name" value="Plug_dom_sf"/>
</dbReference>
<evidence type="ECO:0000256" key="13">
    <source>
        <dbReference type="PROSITE-ProRule" id="PRU10143"/>
    </source>
</evidence>
<keyword evidence="9 13" id="KW-0798">TonB box</keyword>
<keyword evidence="4" id="KW-0410">Iron transport</keyword>
<keyword evidence="8" id="KW-0406">Ion transport</keyword>
<dbReference type="InterPro" id="IPR010916">
    <property type="entry name" value="TonB_box_CS"/>
</dbReference>
<dbReference type="InterPro" id="IPR036942">
    <property type="entry name" value="Beta-barrel_TonB_sf"/>
</dbReference>
<evidence type="ECO:0000313" key="18">
    <source>
        <dbReference type="EMBL" id="GLS24915.1"/>
    </source>
</evidence>
<keyword evidence="6 15" id="KW-0732">Signal</keyword>
<keyword evidence="19" id="KW-1185">Reference proteome</keyword>
<dbReference type="InterPro" id="IPR039426">
    <property type="entry name" value="TonB-dep_rcpt-like"/>
</dbReference>
<dbReference type="PANTHER" id="PTHR32552">
    <property type="entry name" value="FERRICHROME IRON RECEPTOR-RELATED"/>
    <property type="match status" value="1"/>
</dbReference>
<dbReference type="Proteomes" id="UP001156870">
    <property type="component" value="Unassembled WGS sequence"/>
</dbReference>
<evidence type="ECO:0000256" key="15">
    <source>
        <dbReference type="SAM" id="SignalP"/>
    </source>
</evidence>
<evidence type="ECO:0000256" key="5">
    <source>
        <dbReference type="ARBA" id="ARBA00022692"/>
    </source>
</evidence>
<accession>A0AA37T0X2</accession>
<sequence length="731" mass="82468">MSNQLSVSLFLASMSFIFPLGVQASDSEQATVEINEEGIRQNNIHLAHSGISELETVIVTATREEKRKMDIPESVQAFNESDIQAVSPSHPSEILNRAAGVHVNNLGGEGHMTAIRQPITTRGVYLYLEDGVPVRPTGFFNHNALYEVNIPQSGQLEVTKGPGSALYGSDAIGGIINSVSKKPPQQTETKVNLEAGSYGWQRGLLSVGTTQDIGALTHGIHVNFNTTDNDGFRDHAEYTRESLTGRWDVSGNEGFRVKSLFSYTEVDQSGISSLEEEDYRENTERNGFQGDSAFREVKALRLSSEFSWKNSENTLFTLTPYYRNNELSMSPSWMVNYDPNERKNTFQSYGMLGKYRIDSHEHLQWIMGVDVDYTPSEYEEFAVSYETDGTVFSGFSRLDHKNYDYTAKQTSLSPYLQIEAELTEQLILQAGIRYDHFRIEYQNNVDETVPNRIFIPQLGRPVTHFRPQDETASFDAISPKLGLVYQWLNEHSVYANYREAFSIPSVGTLFRSGTTNNSNELEPISAKSYEVGMRGALTQKWFYELALYRMDISDDLISVVNGFERNRFNAGETRHEGIEVLLKGNITESLALAVAFTKTRQIYRDFSYVCCFPPQNITVSGNDVGKAPETIGNVSLAYHPKALPGVRVELEWEHLGEYYTDETNTQKYGGHGLYNVRAKYALNDRFEIYGRVQNLTDKLYSTYTSNQVGDPDISYRPGMPRAVFGGFRYTF</sequence>
<evidence type="ECO:0000256" key="3">
    <source>
        <dbReference type="ARBA" id="ARBA00022452"/>
    </source>
</evidence>
<reference evidence="18 19" key="1">
    <citation type="journal article" date="2014" name="Int. J. Syst. Evol. Microbiol.">
        <title>Complete genome sequence of Corynebacterium casei LMG S-19264T (=DSM 44701T), isolated from a smear-ripened cheese.</title>
        <authorList>
            <consortium name="US DOE Joint Genome Institute (JGI-PGF)"/>
            <person name="Walter F."/>
            <person name="Albersmeier A."/>
            <person name="Kalinowski J."/>
            <person name="Ruckert C."/>
        </authorList>
    </citation>
    <scope>NUCLEOTIDE SEQUENCE [LARGE SCALE GENOMIC DNA]</scope>
    <source>
        <strain evidence="18 19">NBRC 110095</strain>
    </source>
</reference>
<evidence type="ECO:0000313" key="19">
    <source>
        <dbReference type="Proteomes" id="UP001156870"/>
    </source>
</evidence>
<dbReference type="RefSeq" id="WP_232592267.1">
    <property type="nucleotide sequence ID" value="NZ_BSPD01000020.1"/>
</dbReference>
<evidence type="ECO:0000256" key="4">
    <source>
        <dbReference type="ARBA" id="ARBA00022496"/>
    </source>
</evidence>
<keyword evidence="5 12" id="KW-0812">Transmembrane</keyword>
<evidence type="ECO:0000256" key="1">
    <source>
        <dbReference type="ARBA" id="ARBA00004571"/>
    </source>
</evidence>
<dbReference type="GO" id="GO:0015344">
    <property type="term" value="F:siderophore uptake transmembrane transporter activity"/>
    <property type="evidence" value="ECO:0007669"/>
    <property type="project" value="TreeGrafter"/>
</dbReference>
<dbReference type="Gene3D" id="2.170.130.10">
    <property type="entry name" value="TonB-dependent receptor, plug domain"/>
    <property type="match status" value="1"/>
</dbReference>
<organism evidence="18 19">
    <name type="scientific">Marinibactrum halimedae</name>
    <dbReference type="NCBI Taxonomy" id="1444977"/>
    <lineage>
        <taxon>Bacteria</taxon>
        <taxon>Pseudomonadati</taxon>
        <taxon>Pseudomonadota</taxon>
        <taxon>Gammaproteobacteria</taxon>
        <taxon>Cellvibrionales</taxon>
        <taxon>Cellvibrionaceae</taxon>
        <taxon>Marinibactrum</taxon>
    </lineage>
</organism>
<evidence type="ECO:0000259" key="16">
    <source>
        <dbReference type="Pfam" id="PF00593"/>
    </source>
</evidence>
<proteinExistence type="inferred from homology"/>
<dbReference type="EMBL" id="BSPD01000020">
    <property type="protein sequence ID" value="GLS24915.1"/>
    <property type="molecule type" value="Genomic_DNA"/>
</dbReference>
<evidence type="ECO:0000259" key="17">
    <source>
        <dbReference type="Pfam" id="PF07715"/>
    </source>
</evidence>
<dbReference type="InterPro" id="IPR000531">
    <property type="entry name" value="Beta-barrel_TonB"/>
</dbReference>
<dbReference type="InterPro" id="IPR012910">
    <property type="entry name" value="Plug_dom"/>
</dbReference>
<evidence type="ECO:0000256" key="11">
    <source>
        <dbReference type="ARBA" id="ARBA00023237"/>
    </source>
</evidence>
<gene>
    <name evidence="18" type="ORF">GCM10007877_06290</name>
</gene>
<name>A0AA37T0X2_9GAMM</name>
<keyword evidence="18" id="KW-0675">Receptor</keyword>
<dbReference type="SUPFAM" id="SSF56935">
    <property type="entry name" value="Porins"/>
    <property type="match status" value="1"/>
</dbReference>
<evidence type="ECO:0000256" key="6">
    <source>
        <dbReference type="ARBA" id="ARBA00022729"/>
    </source>
</evidence>
<dbReference type="GO" id="GO:0009279">
    <property type="term" value="C:cell outer membrane"/>
    <property type="evidence" value="ECO:0007669"/>
    <property type="project" value="UniProtKB-SubCell"/>
</dbReference>
<comment type="similarity">
    <text evidence="12 14">Belongs to the TonB-dependent receptor family.</text>
</comment>
<evidence type="ECO:0000256" key="2">
    <source>
        <dbReference type="ARBA" id="ARBA00022448"/>
    </source>
</evidence>
<feature type="domain" description="TonB-dependent receptor plug" evidence="17">
    <location>
        <begin position="68"/>
        <end position="175"/>
    </location>
</feature>
<evidence type="ECO:0000256" key="14">
    <source>
        <dbReference type="RuleBase" id="RU003357"/>
    </source>
</evidence>
<dbReference type="Gene3D" id="2.40.170.20">
    <property type="entry name" value="TonB-dependent receptor, beta-barrel domain"/>
    <property type="match status" value="1"/>
</dbReference>